<feature type="region of interest" description="Disordered" evidence="1">
    <location>
        <begin position="106"/>
        <end position="131"/>
    </location>
</feature>
<name>A0A919DBK6_9ACTN</name>
<keyword evidence="4" id="KW-1185">Reference proteome</keyword>
<reference evidence="3" key="1">
    <citation type="journal article" date="2014" name="Int. J. Syst. Evol. Microbiol.">
        <title>Complete genome sequence of Corynebacterium casei LMG S-19264T (=DSM 44701T), isolated from a smear-ripened cheese.</title>
        <authorList>
            <consortium name="US DOE Joint Genome Institute (JGI-PGF)"/>
            <person name="Walter F."/>
            <person name="Albersmeier A."/>
            <person name="Kalinowski J."/>
            <person name="Ruckert C."/>
        </authorList>
    </citation>
    <scope>NUCLEOTIDE SEQUENCE</scope>
    <source>
        <strain evidence="3">CGMCC 4.7403</strain>
    </source>
</reference>
<dbReference type="Proteomes" id="UP000603227">
    <property type="component" value="Unassembled WGS sequence"/>
</dbReference>
<evidence type="ECO:0000259" key="2">
    <source>
        <dbReference type="Pfam" id="PF06527"/>
    </source>
</evidence>
<dbReference type="EMBL" id="BNAT01000017">
    <property type="protein sequence ID" value="GHE31982.1"/>
    <property type="molecule type" value="Genomic_DNA"/>
</dbReference>
<protein>
    <recommendedName>
        <fullName evidence="2">TniQ domain-containing protein</fullName>
    </recommendedName>
</protein>
<evidence type="ECO:0000313" key="3">
    <source>
        <dbReference type="EMBL" id="GHE31982.1"/>
    </source>
</evidence>
<dbReference type="Pfam" id="PF06527">
    <property type="entry name" value="TniQ"/>
    <property type="match status" value="1"/>
</dbReference>
<evidence type="ECO:0000313" key="4">
    <source>
        <dbReference type="Proteomes" id="UP000603227"/>
    </source>
</evidence>
<reference evidence="3" key="2">
    <citation type="submission" date="2020-09" db="EMBL/GenBank/DDBJ databases">
        <authorList>
            <person name="Sun Q."/>
            <person name="Zhou Y."/>
        </authorList>
    </citation>
    <scope>NUCLEOTIDE SEQUENCE</scope>
    <source>
        <strain evidence="3">CGMCC 4.7403</strain>
    </source>
</reference>
<feature type="domain" description="TniQ" evidence="2">
    <location>
        <begin position="163"/>
        <end position="327"/>
    </location>
</feature>
<accession>A0A919DBK6</accession>
<sequence length="584" mass="64996">MSQIRDDFHQADKAVAEPWECDASGAVVQVEGLFELDLGGAGEVRDFAFGLRPGMLTEGEMPEYLFRRTRGIVGLLKRLIEDGCTEAMESGAEELTPELLSRSSWETTTTATQRPARFPKFPTMSPSPLGRHARKAATASSTTTAGAWPVVEPSGLSDLRPLPRSLDPLEDESLPGYLLRLSYRLNIGPGPLVLRAGLPNSRRDRTTLIRIPVSFAVSLDEPDIIALCYSTRLSRREVDGLLLASLGSRYGALNPAYRGRQPHRGRDSFSAKRLQYNNPWVLTTRTQYCPDCLAGDGSEIQRSLGGAWRRLWRLPPVFCCPRHERFLRRYCHHCGELVQNRHSNDLIARPRDSELHPLQCRATPRQGELRAARPACGADLTQAPKDTEPILRNPRSRNALFALQRKFLSFLSPDGPKQVSSVGWIIPTAQYFQDLRGVVALIFMTWPQARPHAATPELARVIDAEAARRHGLFRRRGAEPRKNLRSTAYTDPPDDPVVTGAVLEIADRLLRSPDENAAADLLVPLVDEAKRIHQPISYPLRSPCGASIPLLVVLAYHPRGSRSRRDHIQRIAEGHSIRATSSCD</sequence>
<dbReference type="RefSeq" id="WP_189784549.1">
    <property type="nucleotide sequence ID" value="NZ_BNAT01000017.1"/>
</dbReference>
<proteinExistence type="predicted"/>
<gene>
    <name evidence="3" type="ORF">GCM10017771_48540</name>
</gene>
<dbReference type="AlphaFoldDB" id="A0A919DBK6"/>
<evidence type="ECO:0000256" key="1">
    <source>
        <dbReference type="SAM" id="MobiDB-lite"/>
    </source>
</evidence>
<comment type="caution">
    <text evidence="3">The sequence shown here is derived from an EMBL/GenBank/DDBJ whole genome shotgun (WGS) entry which is preliminary data.</text>
</comment>
<dbReference type="InterPro" id="IPR009492">
    <property type="entry name" value="TniQ"/>
</dbReference>
<organism evidence="3 4">
    <name type="scientific">Streptomyces capitiformicae</name>
    <dbReference type="NCBI Taxonomy" id="2014920"/>
    <lineage>
        <taxon>Bacteria</taxon>
        <taxon>Bacillati</taxon>
        <taxon>Actinomycetota</taxon>
        <taxon>Actinomycetes</taxon>
        <taxon>Kitasatosporales</taxon>
        <taxon>Streptomycetaceae</taxon>
        <taxon>Streptomyces</taxon>
    </lineage>
</organism>